<dbReference type="PANTHER" id="PTHR10224:SF12">
    <property type="entry name" value="GLYOXALASE ELBB"/>
    <property type="match status" value="1"/>
</dbReference>
<keyword evidence="2" id="KW-1185">Reference proteome</keyword>
<dbReference type="AlphaFoldDB" id="A0A0L8V7M7"/>
<dbReference type="NCBIfam" id="NF008747">
    <property type="entry name" value="PRK11780.1"/>
    <property type="match status" value="1"/>
</dbReference>
<dbReference type="SUPFAM" id="SSF52317">
    <property type="entry name" value="Class I glutamine amidotransferase-like"/>
    <property type="match status" value="1"/>
</dbReference>
<evidence type="ECO:0000313" key="2">
    <source>
        <dbReference type="Proteomes" id="UP000036958"/>
    </source>
</evidence>
<dbReference type="PIRSF" id="PIRSF006320">
    <property type="entry name" value="Elb2"/>
    <property type="match status" value="1"/>
</dbReference>
<dbReference type="Gene3D" id="3.40.50.880">
    <property type="match status" value="1"/>
</dbReference>
<dbReference type="RefSeq" id="WP_053184680.1">
    <property type="nucleotide sequence ID" value="NZ_LGIA01000170.1"/>
</dbReference>
<comment type="caution">
    <text evidence="1">The sequence shown here is derived from an EMBL/GenBank/DDBJ whole genome shotgun (WGS) entry which is preliminary data.</text>
</comment>
<reference evidence="2" key="1">
    <citation type="submission" date="2015-07" db="EMBL/GenBank/DDBJ databases">
        <title>Genome sequencing of Sunxiuqinia dokdonensis strain SK.</title>
        <authorList>
            <person name="Ahn S."/>
            <person name="Kim B.-C."/>
        </authorList>
    </citation>
    <scope>NUCLEOTIDE SEQUENCE [LARGE SCALE GENOMIC DNA]</scope>
    <source>
        <strain evidence="2">SK</strain>
    </source>
</reference>
<dbReference type="EMBL" id="LGIA01000170">
    <property type="protein sequence ID" value="KOH44187.1"/>
    <property type="molecule type" value="Genomic_DNA"/>
</dbReference>
<dbReference type="Proteomes" id="UP000036958">
    <property type="component" value="Unassembled WGS sequence"/>
</dbReference>
<dbReference type="OrthoDB" id="9800516at2"/>
<dbReference type="CDD" id="cd03133">
    <property type="entry name" value="GATase1_ES1"/>
    <property type="match status" value="1"/>
</dbReference>
<organism evidence="1 2">
    <name type="scientific">Sunxiuqinia dokdonensis</name>
    <dbReference type="NCBI Taxonomy" id="1409788"/>
    <lineage>
        <taxon>Bacteria</taxon>
        <taxon>Pseudomonadati</taxon>
        <taxon>Bacteroidota</taxon>
        <taxon>Bacteroidia</taxon>
        <taxon>Marinilabiliales</taxon>
        <taxon>Prolixibacteraceae</taxon>
        <taxon>Sunxiuqinia</taxon>
    </lineage>
</organism>
<proteinExistence type="predicted"/>
<accession>A0A0L8V7M7</accession>
<dbReference type="PANTHER" id="PTHR10224">
    <property type="entry name" value="ES1 PROTEIN HOMOLOG, MITOCHONDRIAL"/>
    <property type="match status" value="1"/>
</dbReference>
<dbReference type="InterPro" id="IPR029062">
    <property type="entry name" value="Class_I_gatase-like"/>
</dbReference>
<dbReference type="InterPro" id="IPR026041">
    <property type="entry name" value="ElbB"/>
</dbReference>
<dbReference type="STRING" id="1409788.NC99_29930"/>
<name>A0A0L8V7M7_9BACT</name>
<protein>
    <submittedName>
        <fullName evidence="1">Isoprenoid biosynthesis protein</fullName>
    </submittedName>
</protein>
<evidence type="ECO:0000313" key="1">
    <source>
        <dbReference type="EMBL" id="KOH44187.1"/>
    </source>
</evidence>
<gene>
    <name evidence="1" type="ORF">NC99_29930</name>
</gene>
<sequence length="218" mass="23236">MSEKKKIAVVLSGSGVYDGSEIHETTLTMLAIARQGASYELFAPNVDQAHVINHLTGEEMSETRNVLVESARIARGKIADLKTYEASQFDALVFPGGFGAAKNLCTFAFDGPNCTVNEDVEEAIRQTVAANKPIGALCIAPAVITRILKDVEVTIGNDSGTAGAIEKMGGTHTNATHGEVVFDPKYNIYTTPCYMLDATIDQIADGAENIIQAILKSL</sequence>
<dbReference type="PATRIC" id="fig|1409788.3.peg.3079"/>